<dbReference type="Pfam" id="PF04237">
    <property type="entry name" value="YjbR"/>
    <property type="match status" value="1"/>
</dbReference>
<dbReference type="InterPro" id="IPR007351">
    <property type="entry name" value="YjbR"/>
</dbReference>
<evidence type="ECO:0008006" key="3">
    <source>
        <dbReference type="Google" id="ProtNLM"/>
    </source>
</evidence>
<accession>A0A5C8D5T2</accession>
<evidence type="ECO:0000313" key="2">
    <source>
        <dbReference type="Proteomes" id="UP000324638"/>
    </source>
</evidence>
<dbReference type="Proteomes" id="UP000324638">
    <property type="component" value="Unassembled WGS sequence"/>
</dbReference>
<dbReference type="Gene3D" id="3.90.1150.30">
    <property type="match status" value="1"/>
</dbReference>
<evidence type="ECO:0000313" key="1">
    <source>
        <dbReference type="EMBL" id="TXJ20764.1"/>
    </source>
</evidence>
<organism evidence="1 2">
    <name type="scientific">Brachyspira aalborgi</name>
    <dbReference type="NCBI Taxonomy" id="29522"/>
    <lineage>
        <taxon>Bacteria</taxon>
        <taxon>Pseudomonadati</taxon>
        <taxon>Spirochaetota</taxon>
        <taxon>Spirochaetia</taxon>
        <taxon>Brachyspirales</taxon>
        <taxon>Brachyspiraceae</taxon>
        <taxon>Brachyspira</taxon>
    </lineage>
</organism>
<dbReference type="InterPro" id="IPR058532">
    <property type="entry name" value="YjbR/MT2646/Rv2570-like"/>
</dbReference>
<name>A0A5C8D5T2_9SPIR</name>
<reference evidence="1 2" key="1">
    <citation type="journal article" date="1992" name="Lakartidningen">
        <title>[Penicillin V and not amoxicillin is the first choice preparation in acute otitis].</title>
        <authorList>
            <person name="Kamme C."/>
            <person name="Lundgren K."/>
            <person name="Prellner K."/>
        </authorList>
    </citation>
    <scope>NUCLEOTIDE SEQUENCE [LARGE SCALE GENOMIC DNA]</scope>
    <source>
        <strain evidence="1 2">513A</strain>
    </source>
</reference>
<sequence>MNKNFYIFKSKQSKQIIKYVKEKYNDELEFLWIKFPKYAIFRHKENKKWYALLVALEENKLGIVGDKIVDIIVLKNKRENIINLIDNEKYFAGYHMNKRNWFTIKLDDSITIKEIYNFIDESYNISNK</sequence>
<dbReference type="AlphaFoldDB" id="A0A5C8D5T2"/>
<dbReference type="EMBL" id="SAXU01000001">
    <property type="protein sequence ID" value="TXJ20764.1"/>
    <property type="molecule type" value="Genomic_DNA"/>
</dbReference>
<comment type="caution">
    <text evidence="1">The sequence shown here is derived from an EMBL/GenBank/DDBJ whole genome shotgun (WGS) entry which is preliminary data.</text>
</comment>
<dbReference type="PANTHER" id="PTHR35145">
    <property type="entry name" value="CYTOPLASMIC PROTEIN-RELATED"/>
    <property type="match status" value="1"/>
</dbReference>
<dbReference type="PANTHER" id="PTHR35145:SF1">
    <property type="entry name" value="CYTOPLASMIC PROTEIN"/>
    <property type="match status" value="1"/>
</dbReference>
<dbReference type="SUPFAM" id="SSF142906">
    <property type="entry name" value="YjbR-like"/>
    <property type="match status" value="1"/>
</dbReference>
<dbReference type="RefSeq" id="WP_147738864.1">
    <property type="nucleotide sequence ID" value="NZ_SAXU01000001.1"/>
</dbReference>
<gene>
    <name evidence="1" type="ORF">EPJ79_06395</name>
</gene>
<protein>
    <recommendedName>
        <fullName evidence="3">MmcQ/YjbR family DNA-binding protein</fullName>
    </recommendedName>
</protein>
<dbReference type="InterPro" id="IPR038056">
    <property type="entry name" value="YjbR-like_sf"/>
</dbReference>
<proteinExistence type="predicted"/>